<dbReference type="STRING" id="658167.SAMN04488135_111137"/>
<feature type="transmembrane region" description="Helical" evidence="8">
    <location>
        <begin position="588"/>
        <end position="612"/>
    </location>
</feature>
<evidence type="ECO:0000313" key="14">
    <source>
        <dbReference type="Proteomes" id="UP000184226"/>
    </source>
</evidence>
<feature type="transmembrane region" description="Helical" evidence="8">
    <location>
        <begin position="340"/>
        <end position="357"/>
    </location>
</feature>
<evidence type="ECO:0000256" key="1">
    <source>
        <dbReference type="ARBA" id="ARBA00004651"/>
    </source>
</evidence>
<keyword evidence="9" id="KW-0732">Signal</keyword>
<evidence type="ECO:0000259" key="12">
    <source>
        <dbReference type="Pfam" id="PF21082"/>
    </source>
</evidence>
<dbReference type="OrthoDB" id="9799209at2"/>
<dbReference type="InterPro" id="IPR010920">
    <property type="entry name" value="LSM_dom_sf"/>
</dbReference>
<feature type="transmembrane region" description="Helical" evidence="8">
    <location>
        <begin position="414"/>
        <end position="439"/>
    </location>
</feature>
<dbReference type="Gene3D" id="2.30.30.60">
    <property type="match status" value="1"/>
</dbReference>
<protein>
    <submittedName>
        <fullName evidence="13">Small-conductance mechanosensitive channel</fullName>
    </submittedName>
</protein>
<feature type="domain" description="DUF3772" evidence="11">
    <location>
        <begin position="149"/>
        <end position="207"/>
    </location>
</feature>
<dbReference type="GO" id="GO:0005886">
    <property type="term" value="C:plasma membrane"/>
    <property type="evidence" value="ECO:0007669"/>
    <property type="project" value="UniProtKB-SubCell"/>
</dbReference>
<gene>
    <name evidence="13" type="ORF">SAMN04488135_111137</name>
</gene>
<feature type="transmembrane region" description="Helical" evidence="8">
    <location>
        <begin position="213"/>
        <end position="240"/>
    </location>
</feature>
<dbReference type="InterPro" id="IPR023408">
    <property type="entry name" value="MscS_beta-dom_sf"/>
</dbReference>
<feature type="transmembrane region" description="Helical" evidence="8">
    <location>
        <begin position="618"/>
        <end position="646"/>
    </location>
</feature>
<accession>A0A1M5Z094</accession>
<dbReference type="RefSeq" id="WP_084136120.1">
    <property type="nucleotide sequence ID" value="NZ_FQXE01000011.1"/>
</dbReference>
<feature type="transmembrane region" description="Helical" evidence="8">
    <location>
        <begin position="369"/>
        <end position="393"/>
    </location>
</feature>
<dbReference type="SUPFAM" id="SSF82689">
    <property type="entry name" value="Mechanosensitive channel protein MscS (YggB), C-terminal domain"/>
    <property type="match status" value="1"/>
</dbReference>
<feature type="transmembrane region" description="Helical" evidence="8">
    <location>
        <begin position="497"/>
        <end position="518"/>
    </location>
</feature>
<evidence type="ECO:0000256" key="7">
    <source>
        <dbReference type="SAM" id="MobiDB-lite"/>
    </source>
</evidence>
<dbReference type="InterPro" id="IPR011066">
    <property type="entry name" value="MscS_channel_C_sf"/>
</dbReference>
<keyword evidence="4 8" id="KW-0812">Transmembrane</keyword>
<evidence type="ECO:0000259" key="10">
    <source>
        <dbReference type="Pfam" id="PF00924"/>
    </source>
</evidence>
<dbReference type="PANTHER" id="PTHR30347:SF9">
    <property type="entry name" value="MINICONDUCTANCE MECHANOSENSITIVE CHANNEL MSCM"/>
    <property type="match status" value="1"/>
</dbReference>
<dbReference type="GO" id="GO:0008381">
    <property type="term" value="F:mechanosensitive monoatomic ion channel activity"/>
    <property type="evidence" value="ECO:0007669"/>
    <property type="project" value="UniProtKB-ARBA"/>
</dbReference>
<dbReference type="PANTHER" id="PTHR30347">
    <property type="entry name" value="POTASSIUM CHANNEL RELATED"/>
    <property type="match status" value="1"/>
</dbReference>
<keyword evidence="5 8" id="KW-1133">Transmembrane helix</keyword>
<evidence type="ECO:0000313" key="13">
    <source>
        <dbReference type="EMBL" id="SHI17609.1"/>
    </source>
</evidence>
<keyword evidence="3" id="KW-1003">Cell membrane</keyword>
<keyword evidence="14" id="KW-1185">Reference proteome</keyword>
<sequence length="834" mass="88094">MLPPRRPTRPAPVKTILHRLHKALALAALLLLAGFTLACAHAADADTKIEPDKVLDAARAQINAVQKKLDALPDKALDDTQLAELRTTALDAQAQAETVAAAIGPQLTSVNARLAELGVPAEGAPEAPDVAVQRKQLTKNSSTLDAQVKLARLIAVEAGQTAEQLLKLRRTQFQAQLGERTSSILAATFWEDLLDESPRDLRRLAPLREELEAALGAAGLVAYIGALLGVALIFTLRALAGRALMRMSTTRIAPGRLRRSLHALVLVLLGTATPGLVAGVLCLGIGLSASLSGSLASLLNQWVGIACFGGFVAGLGKALLAPDRPSWRLPRIDDQLALRLRWFPLALAIVISLGWAAQRLSILVNASLVATVAQDCIMALALGIIIVLAMLRVRRASRPAADDAQKAPAPSTPIWLAIVLGALWLAVIFSIASLLVGYVALGSFIAKQLVWFALVAGSTYLITGLIDDACASLLASAKRHGGDESNARPMSRARSQAIVLLSGVARLLVVLFALTLLLSPFGGGAAEWLRQLDHLHTGIAIGEVQIRPTAVLTAILVLLLGFGVVRQLQHWLADQYLPTTGLDPGMRLSAATLFGYAGYVVAISLALSAVGISLERVAWIASALSVGIGFGLQAVVQNFVSGLILLAERPVKVGDWVALGGVEGDIRRINVRATEIQMGDRSTVIVPNSEFITKVVRNVTHANPLGRVQIKLALPVNTHAEKVHGLMLAALQENGEVLDEPAPDVMLDGIDATGLVFNATGYVGSPRAAYRVRSALLFEILKQLREAGLPLVNPPTMVLKEQDRADTAAPDISAFGGAADSGTQSPDKPAPEKD</sequence>
<comment type="similarity">
    <text evidence="2">Belongs to the MscS (TC 1.A.23) family.</text>
</comment>
<dbReference type="SUPFAM" id="SSF82861">
    <property type="entry name" value="Mechanosensitive channel protein MscS (YggB), transmembrane region"/>
    <property type="match status" value="1"/>
</dbReference>
<dbReference type="Gene3D" id="3.30.70.100">
    <property type="match status" value="1"/>
</dbReference>
<dbReference type="Proteomes" id="UP000184226">
    <property type="component" value="Unassembled WGS sequence"/>
</dbReference>
<dbReference type="InterPro" id="IPR006685">
    <property type="entry name" value="MscS_channel_2nd"/>
</dbReference>
<dbReference type="EMBL" id="FQXE01000011">
    <property type="protein sequence ID" value="SHI17609.1"/>
    <property type="molecule type" value="Genomic_DNA"/>
</dbReference>
<dbReference type="Pfam" id="PF12607">
    <property type="entry name" value="DUF3772"/>
    <property type="match status" value="1"/>
</dbReference>
<name>A0A1M5Z094_9BURK</name>
<dbReference type="InterPro" id="IPR052702">
    <property type="entry name" value="MscS-like_channel"/>
</dbReference>
<dbReference type="InterPro" id="IPR049278">
    <property type="entry name" value="MS_channel_C"/>
</dbReference>
<evidence type="ECO:0000256" key="8">
    <source>
        <dbReference type="SAM" id="Phobius"/>
    </source>
</evidence>
<dbReference type="AlphaFoldDB" id="A0A1M5Z094"/>
<evidence type="ECO:0000256" key="3">
    <source>
        <dbReference type="ARBA" id="ARBA00022475"/>
    </source>
</evidence>
<feature type="chain" id="PRO_5013110440" evidence="9">
    <location>
        <begin position="43"/>
        <end position="834"/>
    </location>
</feature>
<dbReference type="Gene3D" id="1.10.287.1260">
    <property type="match status" value="1"/>
</dbReference>
<feature type="domain" description="Mechanosensitive ion channel MscS" evidence="10">
    <location>
        <begin position="635"/>
        <end position="701"/>
    </location>
</feature>
<feature type="signal peptide" evidence="9">
    <location>
        <begin position="1"/>
        <end position="42"/>
    </location>
</feature>
<proteinExistence type="inferred from homology"/>
<evidence type="ECO:0000256" key="2">
    <source>
        <dbReference type="ARBA" id="ARBA00008017"/>
    </source>
</evidence>
<feature type="region of interest" description="Disordered" evidence="7">
    <location>
        <begin position="802"/>
        <end position="834"/>
    </location>
</feature>
<dbReference type="InterPro" id="IPR011014">
    <property type="entry name" value="MscS_channel_TM-2"/>
</dbReference>
<dbReference type="SUPFAM" id="SSF50182">
    <property type="entry name" value="Sm-like ribonucleoproteins"/>
    <property type="match status" value="1"/>
</dbReference>
<dbReference type="Pfam" id="PF21082">
    <property type="entry name" value="MS_channel_3rd"/>
    <property type="match status" value="1"/>
</dbReference>
<evidence type="ECO:0000256" key="4">
    <source>
        <dbReference type="ARBA" id="ARBA00022692"/>
    </source>
</evidence>
<dbReference type="Pfam" id="PF00924">
    <property type="entry name" value="MS_channel_2nd"/>
    <property type="match status" value="1"/>
</dbReference>
<feature type="transmembrane region" description="Helical" evidence="8">
    <location>
        <begin position="299"/>
        <end position="320"/>
    </location>
</feature>
<evidence type="ECO:0000256" key="9">
    <source>
        <dbReference type="SAM" id="SignalP"/>
    </source>
</evidence>
<dbReference type="InterPro" id="IPR022249">
    <property type="entry name" value="DUF3772"/>
</dbReference>
<evidence type="ECO:0000259" key="11">
    <source>
        <dbReference type="Pfam" id="PF12607"/>
    </source>
</evidence>
<comment type="subcellular location">
    <subcellularLocation>
        <location evidence="1">Cell membrane</location>
        <topology evidence="1">Multi-pass membrane protein</topology>
    </subcellularLocation>
</comment>
<feature type="transmembrane region" description="Helical" evidence="8">
    <location>
        <begin position="261"/>
        <end position="287"/>
    </location>
</feature>
<evidence type="ECO:0000256" key="5">
    <source>
        <dbReference type="ARBA" id="ARBA00022989"/>
    </source>
</evidence>
<feature type="domain" description="Mechanosensitive ion channel MscS C-terminal" evidence="12">
    <location>
        <begin position="715"/>
        <end position="789"/>
    </location>
</feature>
<evidence type="ECO:0000256" key="6">
    <source>
        <dbReference type="ARBA" id="ARBA00023136"/>
    </source>
</evidence>
<keyword evidence="6 8" id="KW-0472">Membrane</keyword>
<feature type="transmembrane region" description="Helical" evidence="8">
    <location>
        <begin position="451"/>
        <end position="476"/>
    </location>
</feature>
<organism evidence="13 14">
    <name type="scientific">Pollutimonas bauzanensis</name>
    <dbReference type="NCBI Taxonomy" id="658167"/>
    <lineage>
        <taxon>Bacteria</taxon>
        <taxon>Pseudomonadati</taxon>
        <taxon>Pseudomonadota</taxon>
        <taxon>Betaproteobacteria</taxon>
        <taxon>Burkholderiales</taxon>
        <taxon>Alcaligenaceae</taxon>
        <taxon>Pollutimonas</taxon>
    </lineage>
</organism>
<reference evidence="13 14" key="1">
    <citation type="submission" date="2016-11" db="EMBL/GenBank/DDBJ databases">
        <authorList>
            <person name="Jaros S."/>
            <person name="Januszkiewicz K."/>
            <person name="Wedrychowicz H."/>
        </authorList>
    </citation>
    <scope>NUCLEOTIDE SEQUENCE [LARGE SCALE GENOMIC DNA]</scope>
    <source>
        <strain evidence="13 14">CGMCC 1.10190</strain>
    </source>
</reference>